<evidence type="ECO:0000313" key="5">
    <source>
        <dbReference type="EMBL" id="MDN3575039.1"/>
    </source>
</evidence>
<dbReference type="SMART" id="SM00419">
    <property type="entry name" value="HTH_CRP"/>
    <property type="match status" value="1"/>
</dbReference>
<keyword evidence="1" id="KW-0805">Transcription regulation</keyword>
<reference evidence="6" key="1">
    <citation type="journal article" date="2019" name="Int. J. Syst. Evol. Microbiol.">
        <title>The Global Catalogue of Microorganisms (GCM) 10K type strain sequencing project: providing services to taxonomists for standard genome sequencing and annotation.</title>
        <authorList>
            <consortium name="The Broad Institute Genomics Platform"/>
            <consortium name="The Broad Institute Genome Sequencing Center for Infectious Disease"/>
            <person name="Wu L."/>
            <person name="Ma J."/>
        </authorList>
    </citation>
    <scope>NUCLEOTIDE SEQUENCE [LARGE SCALE GENOMIC DNA]</scope>
    <source>
        <strain evidence="6">CECT 7806</strain>
    </source>
</reference>
<dbReference type="InterPro" id="IPR000595">
    <property type="entry name" value="cNMP-bd_dom"/>
</dbReference>
<dbReference type="InterPro" id="IPR036388">
    <property type="entry name" value="WH-like_DNA-bd_sf"/>
</dbReference>
<dbReference type="InterPro" id="IPR036390">
    <property type="entry name" value="WH_DNA-bd_sf"/>
</dbReference>
<gene>
    <name evidence="5" type="ORF">QWZ18_31135</name>
</gene>
<dbReference type="SUPFAM" id="SSF51206">
    <property type="entry name" value="cAMP-binding domain-like"/>
    <property type="match status" value="1"/>
</dbReference>
<dbReference type="EMBL" id="JAUFPT010000131">
    <property type="protein sequence ID" value="MDN3575039.1"/>
    <property type="molecule type" value="Genomic_DNA"/>
</dbReference>
<dbReference type="InterPro" id="IPR014710">
    <property type="entry name" value="RmlC-like_jellyroll"/>
</dbReference>
<evidence type="ECO:0000256" key="2">
    <source>
        <dbReference type="ARBA" id="ARBA00023125"/>
    </source>
</evidence>
<keyword evidence="2" id="KW-0238">DNA-binding</keyword>
<dbReference type="Gene3D" id="1.10.10.10">
    <property type="entry name" value="Winged helix-like DNA-binding domain superfamily/Winged helix DNA-binding domain"/>
    <property type="match status" value="1"/>
</dbReference>
<keyword evidence="6" id="KW-1185">Reference proteome</keyword>
<dbReference type="InterPro" id="IPR012318">
    <property type="entry name" value="HTH_CRP"/>
</dbReference>
<proteinExistence type="predicted"/>
<dbReference type="SUPFAM" id="SSF46785">
    <property type="entry name" value="Winged helix' DNA-binding domain"/>
    <property type="match status" value="1"/>
</dbReference>
<dbReference type="PROSITE" id="PS51063">
    <property type="entry name" value="HTH_CRP_2"/>
    <property type="match status" value="1"/>
</dbReference>
<keyword evidence="3" id="KW-0804">Transcription</keyword>
<evidence type="ECO:0000256" key="3">
    <source>
        <dbReference type="ARBA" id="ARBA00023163"/>
    </source>
</evidence>
<feature type="domain" description="HTH crp-type" evidence="4">
    <location>
        <begin position="188"/>
        <end position="262"/>
    </location>
</feature>
<dbReference type="CDD" id="cd00038">
    <property type="entry name" value="CAP_ED"/>
    <property type="match status" value="1"/>
</dbReference>
<evidence type="ECO:0000256" key="1">
    <source>
        <dbReference type="ARBA" id="ARBA00023015"/>
    </source>
</evidence>
<dbReference type="Gene3D" id="2.60.120.10">
    <property type="entry name" value="Jelly Rolls"/>
    <property type="match status" value="1"/>
</dbReference>
<evidence type="ECO:0000259" key="4">
    <source>
        <dbReference type="PROSITE" id="PS51063"/>
    </source>
</evidence>
<comment type="caution">
    <text evidence="5">The sequence shown here is derived from an EMBL/GenBank/DDBJ whole genome shotgun (WGS) entry which is preliminary data.</text>
</comment>
<accession>A0ABT8B0M0</accession>
<dbReference type="InterPro" id="IPR018490">
    <property type="entry name" value="cNMP-bd_dom_sf"/>
</dbReference>
<sequence length="285" mass="30789">MYVRFQVLSAGIVSGHDPGAGGWKENTSAFSPPESALDQTATHSLAPLVQKLSGAGPLSKAEQQAIQGLPAKVRIVEAHQDIKQGGEASASCCIVLDGWTCAFQMLQEGRRSILAISVPGDLPDLQSLHLSAPDFSMATLTQATLAFVPHAEMHKLMAAFPTLATALWREALITAAIHRAWMAGLSRRDARGRMAHLFCELYLRLSAADRADGYAIPMPLRQPDLGDALGLTSVHVNRTLRDLRSEGLIDLRGRRLEIRDWNGLCAAAEFDPQYLHLSAGGHNEA</sequence>
<evidence type="ECO:0000313" key="6">
    <source>
        <dbReference type="Proteomes" id="UP001244297"/>
    </source>
</evidence>
<protein>
    <submittedName>
        <fullName evidence="5">Crp/Fnr family transcriptional regulator</fullName>
    </submittedName>
</protein>
<dbReference type="Pfam" id="PF00027">
    <property type="entry name" value="cNMP_binding"/>
    <property type="match status" value="1"/>
</dbReference>
<dbReference type="Proteomes" id="UP001244297">
    <property type="component" value="Unassembled WGS sequence"/>
</dbReference>
<name>A0ABT8B0M0_9HYPH</name>
<dbReference type="Pfam" id="PF13545">
    <property type="entry name" value="HTH_Crp_2"/>
    <property type="match status" value="1"/>
</dbReference>
<organism evidence="5 6">
    <name type="scientific">Methylobacterium longum</name>
    <dbReference type="NCBI Taxonomy" id="767694"/>
    <lineage>
        <taxon>Bacteria</taxon>
        <taxon>Pseudomonadati</taxon>
        <taxon>Pseudomonadota</taxon>
        <taxon>Alphaproteobacteria</taxon>
        <taxon>Hyphomicrobiales</taxon>
        <taxon>Methylobacteriaceae</taxon>
        <taxon>Methylobacterium</taxon>
    </lineage>
</organism>